<reference evidence="1 2" key="1">
    <citation type="submission" date="2010-04" db="EMBL/GenBank/DDBJ databases">
        <title>The Genome Sequence of Escherichia coli H386.</title>
        <authorList>
            <consortium name="The Broad Institute Genome Sequencing Platform"/>
            <consortium name="The Broad Institute Genome Sequencing Center for Infectious Disease"/>
            <person name="Feldgarden M."/>
            <person name="Gordon D.M."/>
            <person name="Johnson J.R."/>
            <person name="Johnston B.D."/>
            <person name="Young S."/>
            <person name="Zeng Q."/>
            <person name="Koehrsen M."/>
            <person name="Alvarado L."/>
            <person name="Berlin A.M."/>
            <person name="Borenstein D."/>
            <person name="Chapman S.B."/>
            <person name="Chen Z."/>
            <person name="Engels R."/>
            <person name="Freedman E."/>
            <person name="Gellesch M."/>
            <person name="Goldberg J."/>
            <person name="Griggs A."/>
            <person name="Gujja S."/>
            <person name="Heilman E.R."/>
            <person name="Heiman D.I."/>
            <person name="Hepburn T.A."/>
            <person name="Howarth C."/>
            <person name="Jen D."/>
            <person name="Larson L."/>
            <person name="Mehta T."/>
            <person name="Park D."/>
            <person name="Pearson M."/>
            <person name="Richards J."/>
            <person name="Roberts A."/>
            <person name="Saif S."/>
            <person name="Shea T.D."/>
            <person name="Shenoy N."/>
            <person name="Sisk P."/>
            <person name="Stolte C."/>
            <person name="Sykes S.N."/>
            <person name="Walk T."/>
            <person name="White J."/>
            <person name="Yandava C."/>
            <person name="Haas B."/>
            <person name="Henn M.R."/>
            <person name="Nusbaum C."/>
            <person name="Birren B."/>
        </authorList>
    </citation>
    <scope>NUCLEOTIDE SEQUENCE [LARGE SCALE GENOMIC DNA]</scope>
    <source>
        <strain evidence="1 2">H386</strain>
    </source>
</reference>
<proteinExistence type="predicted"/>
<organism evidence="1 2">
    <name type="scientific">Escherichia coli H386</name>
    <dbReference type="NCBI Taxonomy" id="656397"/>
    <lineage>
        <taxon>Bacteria</taxon>
        <taxon>Pseudomonadati</taxon>
        <taxon>Pseudomonadota</taxon>
        <taxon>Gammaproteobacteria</taxon>
        <taxon>Enterobacterales</taxon>
        <taxon>Enterobacteriaceae</taxon>
        <taxon>Escherichia</taxon>
    </lineage>
</organism>
<dbReference type="Proteomes" id="UP000193045">
    <property type="component" value="Unassembled WGS sequence"/>
</dbReference>
<dbReference type="AlphaFoldDB" id="A0A1X3JNA1"/>
<gene>
    <name evidence="1" type="ORF">ECVG_01625</name>
</gene>
<sequence length="41" mass="4961">MKISFFLRRVFNIGEELNNIESWIYLRVTFSILVIKVLFPN</sequence>
<evidence type="ECO:0000313" key="2">
    <source>
        <dbReference type="Proteomes" id="UP000193045"/>
    </source>
</evidence>
<evidence type="ECO:0000313" key="1">
    <source>
        <dbReference type="EMBL" id="OSL17199.1"/>
    </source>
</evidence>
<dbReference type="EMBL" id="ADJB01000004">
    <property type="protein sequence ID" value="OSL17199.1"/>
    <property type="molecule type" value="Genomic_DNA"/>
</dbReference>
<comment type="caution">
    <text evidence="1">The sequence shown here is derived from an EMBL/GenBank/DDBJ whole genome shotgun (WGS) entry which is preliminary data.</text>
</comment>
<name>A0A1X3JNA1_ECOLX</name>
<protein>
    <submittedName>
        <fullName evidence="1">Uncharacterized protein</fullName>
    </submittedName>
</protein>
<accession>A0A1X3JNA1</accession>